<name>A0A0G1Y449_9BACT</name>
<protein>
    <recommendedName>
        <fullName evidence="4">M23ase beta-sheet core domain-containing protein</fullName>
    </recommendedName>
</protein>
<dbReference type="STRING" id="1618607.UY86_C0002G0052"/>
<feature type="domain" description="M23ase beta-sheet core" evidence="4">
    <location>
        <begin position="290"/>
        <end position="385"/>
    </location>
</feature>
<evidence type="ECO:0000256" key="1">
    <source>
        <dbReference type="ARBA" id="ARBA00022729"/>
    </source>
</evidence>
<dbReference type="CDD" id="cd12797">
    <property type="entry name" value="M23_peptidase"/>
    <property type="match status" value="1"/>
</dbReference>
<dbReference type="InterPro" id="IPR050570">
    <property type="entry name" value="Cell_wall_metabolism_enzyme"/>
</dbReference>
<keyword evidence="1 3" id="KW-0732">Signal</keyword>
<evidence type="ECO:0000313" key="5">
    <source>
        <dbReference type="EMBL" id="KKW37955.1"/>
    </source>
</evidence>
<proteinExistence type="predicted"/>
<organism evidence="5 6">
    <name type="scientific">Candidatus Adlerbacteria bacterium GW2011_GWB1_54_7</name>
    <dbReference type="NCBI Taxonomy" id="1618607"/>
    <lineage>
        <taxon>Bacteria</taxon>
        <taxon>Candidatus Adleribacteriota</taxon>
    </lineage>
</organism>
<evidence type="ECO:0000256" key="2">
    <source>
        <dbReference type="SAM" id="Coils"/>
    </source>
</evidence>
<evidence type="ECO:0000256" key="3">
    <source>
        <dbReference type="SAM" id="SignalP"/>
    </source>
</evidence>
<dbReference type="InterPro" id="IPR011055">
    <property type="entry name" value="Dup_hybrid_motif"/>
</dbReference>
<dbReference type="SUPFAM" id="SSF51261">
    <property type="entry name" value="Duplicated hybrid motif"/>
    <property type="match status" value="1"/>
</dbReference>
<dbReference type="PANTHER" id="PTHR21666">
    <property type="entry name" value="PEPTIDASE-RELATED"/>
    <property type="match status" value="1"/>
</dbReference>
<feature type="chain" id="PRO_5002540914" description="M23ase beta-sheet core domain-containing protein" evidence="3">
    <location>
        <begin position="20"/>
        <end position="422"/>
    </location>
</feature>
<evidence type="ECO:0000313" key="6">
    <source>
        <dbReference type="Proteomes" id="UP000033852"/>
    </source>
</evidence>
<dbReference type="Proteomes" id="UP000033852">
    <property type="component" value="Unassembled WGS sequence"/>
</dbReference>
<accession>A0A0G1Y449</accession>
<feature type="coiled-coil region" evidence="2">
    <location>
        <begin position="22"/>
        <end position="56"/>
    </location>
</feature>
<gene>
    <name evidence="5" type="ORF">UY86_C0002G0052</name>
</gene>
<sequence length="422" mass="45906">MARFLLLALFLLLPVWAIAQTPEEIQQSIEKSNAEIERLRQEIAVLQRDLNAVGEQKQTLQSAIKGIDLQVQKLTKSIALTNAQIAQKDREIRALAGDITETGADIIQSQGGVAESLRELDKLDREPLAGLLLEGVSLSALFDQAATLSSMRSQLQNRIEDLSALKTNLQDTKTNAENKRRELANLQSKLSQEKQGLTLARAEQNKLLAETKNKESNYQALITQKREEEERFERQLRAFEEQLGLSVPAGSIPTPRPGVLQWPVAAPHITQYFGNTPFATANPQIYGNRGHNAIDLRAAPGTPIFSARGGVVAGTGNTDLTCPNASYGKWVFVEHDNGLSTLYAHLSQISVSQGQAVGAAQTIGFSGSTGYATGPHLHFGVYATGGAKITSFPSQSCRGRTYTMPVADQTAYLNPLSYLPTL</sequence>
<dbReference type="InterPro" id="IPR016047">
    <property type="entry name" value="M23ase_b-sheet_dom"/>
</dbReference>
<dbReference type="Gene3D" id="2.70.70.10">
    <property type="entry name" value="Glucose Permease (Domain IIA)"/>
    <property type="match status" value="1"/>
</dbReference>
<comment type="caution">
    <text evidence="5">The sequence shown here is derived from an EMBL/GenBank/DDBJ whole genome shotgun (WGS) entry which is preliminary data.</text>
</comment>
<keyword evidence="2" id="KW-0175">Coiled coil</keyword>
<dbReference type="Gene3D" id="6.10.250.3150">
    <property type="match status" value="1"/>
</dbReference>
<dbReference type="Pfam" id="PF01551">
    <property type="entry name" value="Peptidase_M23"/>
    <property type="match status" value="1"/>
</dbReference>
<dbReference type="GO" id="GO:0004222">
    <property type="term" value="F:metalloendopeptidase activity"/>
    <property type="evidence" value="ECO:0007669"/>
    <property type="project" value="TreeGrafter"/>
</dbReference>
<evidence type="ECO:0000259" key="4">
    <source>
        <dbReference type="Pfam" id="PF01551"/>
    </source>
</evidence>
<dbReference type="PANTHER" id="PTHR21666:SF289">
    <property type="entry name" value="L-ALA--D-GLU ENDOPEPTIDASE"/>
    <property type="match status" value="1"/>
</dbReference>
<reference evidence="5 6" key="1">
    <citation type="journal article" date="2015" name="Nature">
        <title>rRNA introns, odd ribosomes, and small enigmatic genomes across a large radiation of phyla.</title>
        <authorList>
            <person name="Brown C.T."/>
            <person name="Hug L.A."/>
            <person name="Thomas B.C."/>
            <person name="Sharon I."/>
            <person name="Castelle C.J."/>
            <person name="Singh A."/>
            <person name="Wilkins M.J."/>
            <person name="Williams K.H."/>
            <person name="Banfield J.F."/>
        </authorList>
    </citation>
    <scope>NUCLEOTIDE SEQUENCE [LARGE SCALE GENOMIC DNA]</scope>
</reference>
<feature type="signal peptide" evidence="3">
    <location>
        <begin position="1"/>
        <end position="19"/>
    </location>
</feature>
<dbReference type="AlphaFoldDB" id="A0A0G1Y449"/>
<dbReference type="EMBL" id="LCRR01000002">
    <property type="protein sequence ID" value="KKW37955.1"/>
    <property type="molecule type" value="Genomic_DNA"/>
</dbReference>
<feature type="coiled-coil region" evidence="2">
    <location>
        <begin position="145"/>
        <end position="242"/>
    </location>
</feature>